<dbReference type="EMBL" id="UHIC01000001">
    <property type="protein sequence ID" value="SUO95045.1"/>
    <property type="molecule type" value="Genomic_DNA"/>
</dbReference>
<reference evidence="6 7" key="1">
    <citation type="submission" date="2018-06" db="EMBL/GenBank/DDBJ databases">
        <authorList>
            <consortium name="Pathogen Informatics"/>
            <person name="Doyle S."/>
        </authorList>
    </citation>
    <scope>NUCLEOTIDE SEQUENCE [LARGE SCALE GENOMIC DNA]</scope>
    <source>
        <strain evidence="6 7">NCTC13337</strain>
    </source>
</reference>
<dbReference type="Gene3D" id="1.10.520.30">
    <property type="entry name" value="AF1862-like domain"/>
    <property type="match status" value="1"/>
</dbReference>
<dbReference type="InterPro" id="IPR010160">
    <property type="entry name" value="CRISPR-assoc_prot_Cmr5"/>
</dbReference>
<evidence type="ECO:0000256" key="4">
    <source>
        <dbReference type="ARBA" id="ARBA00023118"/>
    </source>
</evidence>
<dbReference type="RefSeq" id="WP_072575927.1">
    <property type="nucleotide sequence ID" value="NZ_LWHB01000037.1"/>
</dbReference>
<comment type="subcellular location">
    <subcellularLocation>
        <location evidence="1">Cytoplasm</location>
    </subcellularLocation>
</comment>
<dbReference type="Pfam" id="PF09701">
    <property type="entry name" value="Cas_Cmr5"/>
    <property type="match status" value="1"/>
</dbReference>
<accession>A0A380MR42</accession>
<evidence type="ECO:0000313" key="6">
    <source>
        <dbReference type="EMBL" id="SUO95045.1"/>
    </source>
</evidence>
<sequence>MLTIRTQQYATRAYDLVKQQKDKSIEAEYRTLALNLPPMIMQSGLIQTLGFLQAKGKEQHRLLLEHLILTMKQHDDVDGFYQAVLASDIASYQLLTRQAIEAASWLKRYTQAFLADKTE</sequence>
<dbReference type="SUPFAM" id="SSF158568">
    <property type="entry name" value="AF1862-like"/>
    <property type="match status" value="1"/>
</dbReference>
<name>A0A380MR42_9GAMM</name>
<keyword evidence="4" id="KW-0051">Antiviral defense</keyword>
<evidence type="ECO:0000256" key="1">
    <source>
        <dbReference type="ARBA" id="ARBA00004496"/>
    </source>
</evidence>
<keyword evidence="3" id="KW-0963">Cytoplasm</keyword>
<keyword evidence="7" id="KW-1185">Reference proteome</keyword>
<gene>
    <name evidence="6" type="ORF">NCTC13337_01070</name>
</gene>
<evidence type="ECO:0000256" key="2">
    <source>
        <dbReference type="ARBA" id="ARBA00006161"/>
    </source>
</evidence>
<proteinExistence type="inferred from homology"/>
<comment type="similarity">
    <text evidence="2">Belongs to the CRISPR system Cmr5 family.</text>
</comment>
<organism evidence="6 7">
    <name type="scientific">Suttonella ornithocola</name>
    <dbReference type="NCBI Taxonomy" id="279832"/>
    <lineage>
        <taxon>Bacteria</taxon>
        <taxon>Pseudomonadati</taxon>
        <taxon>Pseudomonadota</taxon>
        <taxon>Gammaproteobacteria</taxon>
        <taxon>Cardiobacteriales</taxon>
        <taxon>Cardiobacteriaceae</taxon>
        <taxon>Suttonella</taxon>
    </lineage>
</organism>
<evidence type="ECO:0000313" key="7">
    <source>
        <dbReference type="Proteomes" id="UP000254601"/>
    </source>
</evidence>
<dbReference type="GO" id="GO:0005737">
    <property type="term" value="C:cytoplasm"/>
    <property type="evidence" value="ECO:0007669"/>
    <property type="project" value="UniProtKB-SubCell"/>
</dbReference>
<evidence type="ECO:0000256" key="5">
    <source>
        <dbReference type="ARBA" id="ARBA00030001"/>
    </source>
</evidence>
<dbReference type="InterPro" id="IPR023101">
    <property type="entry name" value="AF1862-like_dom_sf"/>
</dbReference>
<dbReference type="Proteomes" id="UP000254601">
    <property type="component" value="Unassembled WGS sequence"/>
</dbReference>
<evidence type="ECO:0000256" key="3">
    <source>
        <dbReference type="ARBA" id="ARBA00022490"/>
    </source>
</evidence>
<dbReference type="GO" id="GO:0051607">
    <property type="term" value="P:defense response to virus"/>
    <property type="evidence" value="ECO:0007669"/>
    <property type="project" value="UniProtKB-KW"/>
</dbReference>
<protein>
    <recommendedName>
        <fullName evidence="5">CRISPR type III-B/RAMP module-associated protein Cmr5</fullName>
    </recommendedName>
</protein>
<dbReference type="NCBIfam" id="TIGR01881">
    <property type="entry name" value="cas_Cmr5"/>
    <property type="match status" value="1"/>
</dbReference>
<dbReference type="OrthoDB" id="8612426at2"/>
<dbReference type="AlphaFoldDB" id="A0A380MR42"/>